<evidence type="ECO:0000256" key="1">
    <source>
        <dbReference type="SAM" id="SignalP"/>
    </source>
</evidence>
<keyword evidence="1" id="KW-0732">Signal</keyword>
<evidence type="ECO:0000313" key="3">
    <source>
        <dbReference type="Proteomes" id="UP001501411"/>
    </source>
</evidence>
<sequence length="275" mass="30187">MTVYRLTTLITLCLLGSIAYAQPKLKKVWETDELPVPESVLLDQKTNTLYVSLIGEGDAAALDGNGGIAKLDLNGKIIQKDWAKGLNSPKGLGLFQDKLYVADLKELVIINTKNGKIIQRLPFPEAGMLNDVTVDAQGNVFVSDSKGGTIYQVAQGKAHVFLAHLVNPNGVLADGSDLYFLDSGTLYKANQTQQVSKIAEGMEKSTDGLQHYGNDFLVSCWAGVLYHVPKDGAVHMLLDTRKEKINTADFTFDNQSHMLYLPTFFKNCVIAYKIE</sequence>
<feature type="signal peptide" evidence="1">
    <location>
        <begin position="1"/>
        <end position="21"/>
    </location>
</feature>
<keyword evidence="3" id="KW-1185">Reference proteome</keyword>
<dbReference type="SUPFAM" id="SSF63829">
    <property type="entry name" value="Calcium-dependent phosphotriesterase"/>
    <property type="match status" value="1"/>
</dbReference>
<dbReference type="Proteomes" id="UP001501411">
    <property type="component" value="Unassembled WGS sequence"/>
</dbReference>
<gene>
    <name evidence="2" type="ORF">GCM10023231_02410</name>
</gene>
<reference evidence="3" key="1">
    <citation type="journal article" date="2019" name="Int. J. Syst. Evol. Microbiol.">
        <title>The Global Catalogue of Microorganisms (GCM) 10K type strain sequencing project: providing services to taxonomists for standard genome sequencing and annotation.</title>
        <authorList>
            <consortium name="The Broad Institute Genomics Platform"/>
            <consortium name="The Broad Institute Genome Sequencing Center for Infectious Disease"/>
            <person name="Wu L."/>
            <person name="Ma J."/>
        </authorList>
    </citation>
    <scope>NUCLEOTIDE SEQUENCE [LARGE SCALE GENOMIC DNA]</scope>
    <source>
        <strain evidence="3">JCM 18200</strain>
    </source>
</reference>
<dbReference type="InterPro" id="IPR011042">
    <property type="entry name" value="6-blade_b-propeller_TolB-like"/>
</dbReference>
<name>A0ABP9AF29_9SPHI</name>
<proteinExistence type="predicted"/>
<feature type="chain" id="PRO_5045321499" evidence="1">
    <location>
        <begin position="22"/>
        <end position="275"/>
    </location>
</feature>
<protein>
    <submittedName>
        <fullName evidence="2">ATP/GTP-binding protein</fullName>
    </submittedName>
</protein>
<accession>A0ABP9AF29</accession>
<evidence type="ECO:0000313" key="2">
    <source>
        <dbReference type="EMBL" id="GAA4779220.1"/>
    </source>
</evidence>
<organism evidence="2 3">
    <name type="scientific">Olivibacter ginsenosidimutans</name>
    <dbReference type="NCBI Taxonomy" id="1176537"/>
    <lineage>
        <taxon>Bacteria</taxon>
        <taxon>Pseudomonadati</taxon>
        <taxon>Bacteroidota</taxon>
        <taxon>Sphingobacteriia</taxon>
        <taxon>Sphingobacteriales</taxon>
        <taxon>Sphingobacteriaceae</taxon>
        <taxon>Olivibacter</taxon>
    </lineage>
</organism>
<dbReference type="Gene3D" id="2.120.10.30">
    <property type="entry name" value="TolB, C-terminal domain"/>
    <property type="match status" value="1"/>
</dbReference>
<dbReference type="EMBL" id="BAABIQ010000002">
    <property type="protein sequence ID" value="GAA4779220.1"/>
    <property type="molecule type" value="Genomic_DNA"/>
</dbReference>
<dbReference type="RefSeq" id="WP_345229858.1">
    <property type="nucleotide sequence ID" value="NZ_BAABIQ010000002.1"/>
</dbReference>
<comment type="caution">
    <text evidence="2">The sequence shown here is derived from an EMBL/GenBank/DDBJ whole genome shotgun (WGS) entry which is preliminary data.</text>
</comment>